<dbReference type="AlphaFoldDB" id="A0A8D5JQT8"/>
<keyword evidence="1" id="KW-0808">Transferase</keyword>
<feature type="domain" description="Methyltransferase" evidence="2">
    <location>
        <begin position="41"/>
        <end position="130"/>
    </location>
</feature>
<dbReference type="Proteomes" id="UP000826725">
    <property type="component" value="Chromosome"/>
</dbReference>
<dbReference type="Pfam" id="PF13649">
    <property type="entry name" value="Methyltransf_25"/>
    <property type="match status" value="1"/>
</dbReference>
<dbReference type="PANTHER" id="PTHR43861">
    <property type="entry name" value="TRANS-ACONITATE 2-METHYLTRANSFERASE-RELATED"/>
    <property type="match status" value="1"/>
</dbReference>
<reference evidence="3" key="1">
    <citation type="submission" date="2020-09" db="EMBL/GenBank/DDBJ databases">
        <title>Desulfogranum mesoprofundum gen. nov., sp. nov., a novel mesophilic, sulfate-reducing chemolithoautotroph isolated from a deep-sea hydrothermal vent chimney in the Suiyo Seamount.</title>
        <authorList>
            <person name="Hashimoto Y."/>
            <person name="Nakagawa S."/>
        </authorList>
    </citation>
    <scope>NUCLEOTIDE SEQUENCE</scope>
    <source>
        <strain evidence="3">KT2</strain>
    </source>
</reference>
<accession>A0A8D5JQT8</accession>
<gene>
    <name evidence="3" type="ORF">DGMP_35030</name>
</gene>
<dbReference type="CDD" id="cd02440">
    <property type="entry name" value="AdoMet_MTases"/>
    <property type="match status" value="1"/>
</dbReference>
<evidence type="ECO:0000313" key="3">
    <source>
        <dbReference type="EMBL" id="BCL62810.1"/>
    </source>
</evidence>
<protein>
    <submittedName>
        <fullName evidence="3">Tellurite resistance</fullName>
    </submittedName>
</protein>
<dbReference type="GO" id="GO:0016740">
    <property type="term" value="F:transferase activity"/>
    <property type="evidence" value="ECO:0007669"/>
    <property type="project" value="UniProtKB-KW"/>
</dbReference>
<dbReference type="KEGG" id="dbk:DGMP_35030"/>
<keyword evidence="4" id="KW-1185">Reference proteome</keyword>
<sequence>MVLYSNYYTEHFQEYHDRTFMIDPSSFLSHLTEHLPERATILDVGCGSGRDLCWLSRRGYSVTGFERSPGLARLARENSGCPVIEGDFHDHDFSRLAFDAMLLIASLVHLHPHELPKVLDKLQKGLKPDGLLLITLKEGCGRSTARDGRVFTLWESHNLETVFTRLGMKTVEFSRDISPVCTNDIWLTYLTRPTKQDVSVRGTAYSHGRDCPHSGL</sequence>
<dbReference type="RefSeq" id="WP_228855120.1">
    <property type="nucleotide sequence ID" value="NZ_AP024086.1"/>
</dbReference>
<name>A0A8D5JQT8_9BACT</name>
<evidence type="ECO:0000256" key="1">
    <source>
        <dbReference type="ARBA" id="ARBA00022679"/>
    </source>
</evidence>
<evidence type="ECO:0000259" key="2">
    <source>
        <dbReference type="Pfam" id="PF13649"/>
    </source>
</evidence>
<evidence type="ECO:0000313" key="4">
    <source>
        <dbReference type="Proteomes" id="UP000826725"/>
    </source>
</evidence>
<proteinExistence type="predicted"/>
<dbReference type="EMBL" id="AP024086">
    <property type="protein sequence ID" value="BCL62810.1"/>
    <property type="molecule type" value="Genomic_DNA"/>
</dbReference>
<dbReference type="InterPro" id="IPR041698">
    <property type="entry name" value="Methyltransf_25"/>
</dbReference>
<organism evidence="3 4">
    <name type="scientific">Desulfomarina profundi</name>
    <dbReference type="NCBI Taxonomy" id="2772557"/>
    <lineage>
        <taxon>Bacteria</taxon>
        <taxon>Pseudomonadati</taxon>
        <taxon>Thermodesulfobacteriota</taxon>
        <taxon>Desulfobulbia</taxon>
        <taxon>Desulfobulbales</taxon>
        <taxon>Desulfobulbaceae</taxon>
        <taxon>Desulfomarina</taxon>
    </lineage>
</organism>